<name>A0ABT6ZXI4_9ACTN</name>
<dbReference type="EMBL" id="JANCPR020000016">
    <property type="protein sequence ID" value="MDJ1133769.1"/>
    <property type="molecule type" value="Genomic_DNA"/>
</dbReference>
<reference evidence="1 2" key="1">
    <citation type="submission" date="2023-05" db="EMBL/GenBank/DDBJ databases">
        <title>Streptantibioticus silvisoli sp. nov., acidotolerant actinomycetes 1 from pine litter.</title>
        <authorList>
            <person name="Swiecimska M."/>
            <person name="Golinska P."/>
            <person name="Sangal V."/>
            <person name="Wachnowicz B."/>
            <person name="Goodfellow M."/>
        </authorList>
    </citation>
    <scope>NUCLEOTIDE SEQUENCE [LARGE SCALE GENOMIC DNA]</scope>
    <source>
        <strain evidence="1 2">DSM 42109</strain>
    </source>
</reference>
<evidence type="ECO:0000313" key="1">
    <source>
        <dbReference type="EMBL" id="MDJ1133769.1"/>
    </source>
</evidence>
<dbReference type="RefSeq" id="WP_274040565.1">
    <property type="nucleotide sequence ID" value="NZ_JANCPR020000016.1"/>
</dbReference>
<keyword evidence="2" id="KW-1185">Reference proteome</keyword>
<protein>
    <submittedName>
        <fullName evidence="1">Uncharacterized protein</fullName>
    </submittedName>
</protein>
<sequence length="97" mass="10126">MADEVRAPVRESTPRLFAVVVEYDIAPGARDAYVAGWGMTDGDEDEGRAYVVRSGGGALGVLRAPESALRLTARPAGGTARLAWPDRLPVADSSGNA</sequence>
<accession>A0ABT6ZXI4</accession>
<comment type="caution">
    <text evidence="1">The sequence shown here is derived from an EMBL/GenBank/DDBJ whole genome shotgun (WGS) entry which is preliminary data.</text>
</comment>
<proteinExistence type="predicted"/>
<gene>
    <name evidence="1" type="ORF">NMN56_017705</name>
</gene>
<dbReference type="Proteomes" id="UP001214441">
    <property type="component" value="Unassembled WGS sequence"/>
</dbReference>
<organism evidence="1 2">
    <name type="scientific">Streptomyces iconiensis</name>
    <dbReference type="NCBI Taxonomy" id="1384038"/>
    <lineage>
        <taxon>Bacteria</taxon>
        <taxon>Bacillati</taxon>
        <taxon>Actinomycetota</taxon>
        <taxon>Actinomycetes</taxon>
        <taxon>Kitasatosporales</taxon>
        <taxon>Streptomycetaceae</taxon>
        <taxon>Streptomyces</taxon>
    </lineage>
</organism>
<evidence type="ECO:0000313" key="2">
    <source>
        <dbReference type="Proteomes" id="UP001214441"/>
    </source>
</evidence>